<name>A0A2R6A7A2_9ARCH</name>
<dbReference type="EMBL" id="NEXE01000377">
    <property type="protein sequence ID" value="PSN82229.1"/>
    <property type="molecule type" value="Genomic_DNA"/>
</dbReference>
<proteinExistence type="predicted"/>
<sequence>SWRCWGVFYLARIARDVWMRWVKVALYYTAAVLIASTVILSSVGFPVRESPPTLGEPSCPPTITPGSFSPCYFATITIYPFTHTSSFLVDASLISASTALAIEAYQMPAAGEENRWRSE</sequence>
<dbReference type="AlphaFoldDB" id="A0A2R6A7A2"/>
<organism evidence="2 3">
    <name type="scientific">Candidatus Marsarchaeota G2 archaeon OSP_D</name>
    <dbReference type="NCBI Taxonomy" id="1978157"/>
    <lineage>
        <taxon>Archaea</taxon>
        <taxon>Candidatus Marsarchaeota</taxon>
        <taxon>Candidatus Marsarchaeota group 2</taxon>
    </lineage>
</organism>
<keyword evidence="1" id="KW-1133">Transmembrane helix</keyword>
<dbReference type="Proteomes" id="UP000240322">
    <property type="component" value="Unassembled WGS sequence"/>
</dbReference>
<comment type="caution">
    <text evidence="2">The sequence shown here is derived from an EMBL/GenBank/DDBJ whole genome shotgun (WGS) entry which is preliminary data.</text>
</comment>
<evidence type="ECO:0000313" key="3">
    <source>
        <dbReference type="Proteomes" id="UP000240322"/>
    </source>
</evidence>
<keyword evidence="1" id="KW-0472">Membrane</keyword>
<keyword evidence="1" id="KW-0812">Transmembrane</keyword>
<accession>A0A2R6A7A2</accession>
<reference evidence="2 3" key="1">
    <citation type="submission" date="2017-04" db="EMBL/GenBank/DDBJ databases">
        <title>Novel microbial lineages endemic to geothermal iron-oxide mats fill important gaps in the evolutionary history of Archaea.</title>
        <authorList>
            <person name="Jay Z.J."/>
            <person name="Beam J.P."/>
            <person name="Dlakic M."/>
            <person name="Rusch D.B."/>
            <person name="Kozubal M.A."/>
            <person name="Inskeep W.P."/>
        </authorList>
    </citation>
    <scope>NUCLEOTIDE SEQUENCE [LARGE SCALE GENOMIC DNA]</scope>
    <source>
        <strain evidence="2">OSP_D</strain>
    </source>
</reference>
<evidence type="ECO:0000313" key="2">
    <source>
        <dbReference type="EMBL" id="PSN82229.1"/>
    </source>
</evidence>
<feature type="non-terminal residue" evidence="2">
    <location>
        <position position="1"/>
    </location>
</feature>
<protein>
    <submittedName>
        <fullName evidence="2">Uncharacterized protein</fullName>
    </submittedName>
</protein>
<gene>
    <name evidence="2" type="ORF">B9Q03_14435</name>
</gene>
<feature type="transmembrane region" description="Helical" evidence="1">
    <location>
        <begin position="25"/>
        <end position="45"/>
    </location>
</feature>
<evidence type="ECO:0000256" key="1">
    <source>
        <dbReference type="SAM" id="Phobius"/>
    </source>
</evidence>